<dbReference type="InterPro" id="IPR016156">
    <property type="entry name" value="FAD/NAD-linked_Rdtase_dimer_sf"/>
</dbReference>
<protein>
    <recommendedName>
        <fullName evidence="3">Pyridine nucleotide-disulphide oxidoreductase dimerisation domain-containing protein</fullName>
    </recommendedName>
</protein>
<keyword evidence="5" id="KW-1185">Reference proteome</keyword>
<feature type="domain" description="Pyridine nucleotide-disulphide oxidoreductase dimerisation" evidence="3">
    <location>
        <begin position="1"/>
        <end position="98"/>
    </location>
</feature>
<sequence>MASVGLTAAQAQDDERTTTVVDYDLASVAGTSVHAEGYTGQARFVVDTDRGVLLGATFVGQDVAELLQAATVAIVGEVPLHRLWHAVPAYPTISEVWLRMLESLGRDTALSA</sequence>
<dbReference type="GO" id="GO:0006103">
    <property type="term" value="P:2-oxoglutarate metabolic process"/>
    <property type="evidence" value="ECO:0007669"/>
    <property type="project" value="TreeGrafter"/>
</dbReference>
<name>A0AA37XDI1_9MICO</name>
<proteinExistence type="inferred from homology"/>
<evidence type="ECO:0000256" key="1">
    <source>
        <dbReference type="ARBA" id="ARBA00007532"/>
    </source>
</evidence>
<organism evidence="4 5">
    <name type="scientific">Litorihabitans aurantiacus</name>
    <dbReference type="NCBI Taxonomy" id="1930061"/>
    <lineage>
        <taxon>Bacteria</taxon>
        <taxon>Bacillati</taxon>
        <taxon>Actinomycetota</taxon>
        <taxon>Actinomycetes</taxon>
        <taxon>Micrococcales</taxon>
        <taxon>Beutenbergiaceae</taxon>
        <taxon>Litorihabitans</taxon>
    </lineage>
</organism>
<comment type="similarity">
    <text evidence="1">Belongs to the class-I pyridine nucleotide-disulfide oxidoreductase family.</text>
</comment>
<gene>
    <name evidence="4" type="ORF">GCM10025875_11900</name>
</gene>
<dbReference type="PANTHER" id="PTHR22912">
    <property type="entry name" value="DISULFIDE OXIDOREDUCTASE"/>
    <property type="match status" value="1"/>
</dbReference>
<dbReference type="PANTHER" id="PTHR22912:SF151">
    <property type="entry name" value="DIHYDROLIPOYL DEHYDROGENASE, MITOCHONDRIAL"/>
    <property type="match status" value="1"/>
</dbReference>
<dbReference type="Pfam" id="PF02852">
    <property type="entry name" value="Pyr_redox_dim"/>
    <property type="match status" value="1"/>
</dbReference>
<dbReference type="Proteomes" id="UP001157161">
    <property type="component" value="Unassembled WGS sequence"/>
</dbReference>
<reference evidence="4" key="2">
    <citation type="submission" date="2023-02" db="EMBL/GenBank/DDBJ databases">
        <authorList>
            <person name="Sun Q."/>
            <person name="Mori K."/>
        </authorList>
    </citation>
    <scope>NUCLEOTIDE SEQUENCE</scope>
    <source>
        <strain evidence="4">NBRC 112290</strain>
    </source>
</reference>
<dbReference type="EMBL" id="BSUM01000001">
    <property type="protein sequence ID" value="GMA31198.1"/>
    <property type="molecule type" value="Genomic_DNA"/>
</dbReference>
<comment type="caution">
    <text evidence="4">The sequence shown here is derived from an EMBL/GenBank/DDBJ whole genome shotgun (WGS) entry which is preliminary data.</text>
</comment>
<reference evidence="4" key="1">
    <citation type="journal article" date="2014" name="Int. J. Syst. Evol. Microbiol.">
        <title>Complete genome sequence of Corynebacterium casei LMG S-19264T (=DSM 44701T), isolated from a smear-ripened cheese.</title>
        <authorList>
            <consortium name="US DOE Joint Genome Institute (JGI-PGF)"/>
            <person name="Walter F."/>
            <person name="Albersmeier A."/>
            <person name="Kalinowski J."/>
            <person name="Ruckert C."/>
        </authorList>
    </citation>
    <scope>NUCLEOTIDE SEQUENCE</scope>
    <source>
        <strain evidence="4">NBRC 112290</strain>
    </source>
</reference>
<evidence type="ECO:0000313" key="5">
    <source>
        <dbReference type="Proteomes" id="UP001157161"/>
    </source>
</evidence>
<dbReference type="InterPro" id="IPR004099">
    <property type="entry name" value="Pyr_nucl-diS_OxRdtase_dimer"/>
</dbReference>
<dbReference type="GO" id="GO:0004148">
    <property type="term" value="F:dihydrolipoyl dehydrogenase (NADH) activity"/>
    <property type="evidence" value="ECO:0007669"/>
    <property type="project" value="TreeGrafter"/>
</dbReference>
<dbReference type="GO" id="GO:0050660">
    <property type="term" value="F:flavin adenine dinucleotide binding"/>
    <property type="evidence" value="ECO:0007669"/>
    <property type="project" value="TreeGrafter"/>
</dbReference>
<dbReference type="InterPro" id="IPR050151">
    <property type="entry name" value="Class-I_Pyr_Nuc-Dis_Oxidored"/>
</dbReference>
<accession>A0AA37XDI1</accession>
<dbReference type="AlphaFoldDB" id="A0AA37XDI1"/>
<evidence type="ECO:0000259" key="3">
    <source>
        <dbReference type="Pfam" id="PF02852"/>
    </source>
</evidence>
<dbReference type="SUPFAM" id="SSF55424">
    <property type="entry name" value="FAD/NAD-linked reductases, dimerisation (C-terminal) domain"/>
    <property type="match status" value="1"/>
</dbReference>
<evidence type="ECO:0000256" key="2">
    <source>
        <dbReference type="ARBA" id="ARBA00023027"/>
    </source>
</evidence>
<dbReference type="Gene3D" id="3.30.390.30">
    <property type="match status" value="1"/>
</dbReference>
<keyword evidence="2" id="KW-0520">NAD</keyword>
<evidence type="ECO:0000313" key="4">
    <source>
        <dbReference type="EMBL" id="GMA31198.1"/>
    </source>
</evidence>